<evidence type="ECO:0000313" key="15">
    <source>
        <dbReference type="Proteomes" id="UP000671913"/>
    </source>
</evidence>
<dbReference type="AlphaFoldDB" id="A0A975AXB0"/>
<dbReference type="PANTHER" id="PTHR42765:SF1">
    <property type="entry name" value="ISOLEUCINE--TRNA LIGASE, MITOCHONDRIAL"/>
    <property type="match status" value="1"/>
</dbReference>
<evidence type="ECO:0000256" key="5">
    <source>
        <dbReference type="ARBA" id="ARBA00022840"/>
    </source>
</evidence>
<dbReference type="CDD" id="cd07960">
    <property type="entry name" value="Anticodon_Ia_Ile_BEm"/>
    <property type="match status" value="1"/>
</dbReference>
<dbReference type="Proteomes" id="UP000671913">
    <property type="component" value="Chromosome"/>
</dbReference>
<organism evidence="14 15">
    <name type="scientific">Aceticella autotrophica</name>
    <dbReference type="NCBI Taxonomy" id="2755338"/>
    <lineage>
        <taxon>Bacteria</taxon>
        <taxon>Bacillati</taxon>
        <taxon>Bacillota</taxon>
        <taxon>Clostridia</taxon>
        <taxon>Thermoanaerobacterales</taxon>
        <taxon>Thermoanaerobacteraceae</taxon>
        <taxon>Aceticella</taxon>
    </lineage>
</organism>
<evidence type="ECO:0000259" key="12">
    <source>
        <dbReference type="Pfam" id="PF06827"/>
    </source>
</evidence>
<dbReference type="GO" id="GO:0000049">
    <property type="term" value="F:tRNA binding"/>
    <property type="evidence" value="ECO:0007669"/>
    <property type="project" value="InterPro"/>
</dbReference>
<dbReference type="FunFam" id="1.10.730.20:FF:000001">
    <property type="entry name" value="Isoleucine--tRNA ligase"/>
    <property type="match status" value="1"/>
</dbReference>
<dbReference type="GO" id="GO:0005524">
    <property type="term" value="F:ATP binding"/>
    <property type="evidence" value="ECO:0007669"/>
    <property type="project" value="UniProtKB-UniRule"/>
</dbReference>
<keyword evidence="6 10" id="KW-0648">Protein biosynthesis</keyword>
<protein>
    <recommendedName>
        <fullName evidence="10">Isoleucine--tRNA ligase</fullName>
        <ecNumber evidence="10">6.1.1.5</ecNumber>
    </recommendedName>
    <alternativeName>
        <fullName evidence="10">Isoleucyl-tRNA synthetase</fullName>
        <shortName evidence="10">IleRS</shortName>
    </alternativeName>
</protein>
<dbReference type="InterPro" id="IPR009008">
    <property type="entry name" value="Val/Leu/Ile-tRNA-synth_edit"/>
</dbReference>
<dbReference type="KEGG" id="aaut:ACETAC_04970"/>
<evidence type="ECO:0000256" key="7">
    <source>
        <dbReference type="ARBA" id="ARBA00023146"/>
    </source>
</evidence>
<dbReference type="GO" id="GO:0002161">
    <property type="term" value="F:aminoacyl-tRNA deacylase activity"/>
    <property type="evidence" value="ECO:0007669"/>
    <property type="project" value="InterPro"/>
</dbReference>
<evidence type="ECO:0000259" key="11">
    <source>
        <dbReference type="Pfam" id="PF00133"/>
    </source>
</evidence>
<comment type="function">
    <text evidence="8 10">Catalyzes the attachment of isoleucine to tRNA(Ile). As IleRS can inadvertently accommodate and process structurally similar amino acids such as valine, to avoid such errors it has two additional distinct tRNA(Ile)-dependent editing activities. One activity is designated as 'pretransfer' editing and involves the hydrolysis of activated Val-AMP. The other activity is designated 'posttransfer' editing and involves deacylation of mischarged Val-tRNA(Ile).</text>
</comment>
<evidence type="ECO:0000256" key="9">
    <source>
        <dbReference type="ARBA" id="ARBA00048359"/>
    </source>
</evidence>
<dbReference type="Pfam" id="PF00133">
    <property type="entry name" value="tRNA-synt_1"/>
    <property type="match status" value="1"/>
</dbReference>
<dbReference type="Gene3D" id="3.40.50.620">
    <property type="entry name" value="HUPs"/>
    <property type="match status" value="2"/>
</dbReference>
<comment type="similarity">
    <text evidence="1 10">Belongs to the class-I aminoacyl-tRNA synthetase family. IleS type 1 subfamily.</text>
</comment>
<feature type="binding site" evidence="10">
    <location>
        <position position="901"/>
    </location>
    <ligand>
        <name>Zn(2+)</name>
        <dbReference type="ChEBI" id="CHEBI:29105"/>
    </ligand>
</feature>
<dbReference type="Gene3D" id="1.10.10.830">
    <property type="entry name" value="Ile-tRNA synthetase CP2 domain-like"/>
    <property type="match status" value="1"/>
</dbReference>
<evidence type="ECO:0000256" key="8">
    <source>
        <dbReference type="ARBA" id="ARBA00025217"/>
    </source>
</evidence>
<feature type="domain" description="Methionyl/Valyl/Leucyl/Isoleucyl-tRNA synthetase anticodon-binding" evidence="13">
    <location>
        <begin position="684"/>
        <end position="841"/>
    </location>
</feature>
<evidence type="ECO:0000256" key="10">
    <source>
        <dbReference type="HAMAP-Rule" id="MF_02002"/>
    </source>
</evidence>
<keyword evidence="10" id="KW-0862">Zinc</keyword>
<feature type="binding site" evidence="10">
    <location>
        <position position="921"/>
    </location>
    <ligand>
        <name>Zn(2+)</name>
        <dbReference type="ChEBI" id="CHEBI:29105"/>
    </ligand>
</feature>
<keyword evidence="4 10" id="KW-0547">Nucleotide-binding</keyword>
<dbReference type="EC" id="6.1.1.5" evidence="10"/>
<comment type="subunit">
    <text evidence="10">Monomer.</text>
</comment>
<feature type="binding site" evidence="10">
    <location>
        <position position="604"/>
    </location>
    <ligand>
        <name>ATP</name>
        <dbReference type="ChEBI" id="CHEBI:30616"/>
    </ligand>
</feature>
<comment type="catalytic activity">
    <reaction evidence="9 10">
        <text>tRNA(Ile) + L-isoleucine + ATP = L-isoleucyl-tRNA(Ile) + AMP + diphosphate</text>
        <dbReference type="Rhea" id="RHEA:11060"/>
        <dbReference type="Rhea" id="RHEA-COMP:9666"/>
        <dbReference type="Rhea" id="RHEA-COMP:9695"/>
        <dbReference type="ChEBI" id="CHEBI:30616"/>
        <dbReference type="ChEBI" id="CHEBI:33019"/>
        <dbReference type="ChEBI" id="CHEBI:58045"/>
        <dbReference type="ChEBI" id="CHEBI:78442"/>
        <dbReference type="ChEBI" id="CHEBI:78528"/>
        <dbReference type="ChEBI" id="CHEBI:456215"/>
        <dbReference type="EC" id="6.1.1.5"/>
    </reaction>
</comment>
<dbReference type="Gene3D" id="1.10.730.20">
    <property type="match status" value="1"/>
</dbReference>
<comment type="domain">
    <text evidence="10">IleRS has two distinct active sites: one for aminoacylation and one for editing. The misactivated valine is translocated from the active site to the editing site, which sterically excludes the correctly activated isoleucine. The single editing site contains two valyl binding pockets, one specific for each substrate (Val-AMP or Val-tRNA(Ile)).</text>
</comment>
<dbReference type="InterPro" id="IPR002301">
    <property type="entry name" value="Ile-tRNA-ligase"/>
</dbReference>
<dbReference type="InterPro" id="IPR014729">
    <property type="entry name" value="Rossmann-like_a/b/a_fold"/>
</dbReference>
<keyword evidence="10" id="KW-0479">Metal-binding</keyword>
<evidence type="ECO:0000256" key="6">
    <source>
        <dbReference type="ARBA" id="ARBA00022917"/>
    </source>
</evidence>
<feature type="short sequence motif" description="'KMSKS' region" evidence="10">
    <location>
        <begin position="601"/>
        <end position="605"/>
    </location>
</feature>
<dbReference type="PRINTS" id="PR00984">
    <property type="entry name" value="TRNASYNTHILE"/>
</dbReference>
<dbReference type="InterPro" id="IPR009080">
    <property type="entry name" value="tRNAsynth_Ia_anticodon-bd"/>
</dbReference>
<keyword evidence="15" id="KW-1185">Reference proteome</keyword>
<comment type="cofactor">
    <cofactor evidence="10">
        <name>Zn(2+)</name>
        <dbReference type="ChEBI" id="CHEBI:29105"/>
    </cofactor>
    <text evidence="10">Binds 1 zinc ion per subunit.</text>
</comment>
<feature type="binding site" evidence="10">
    <location>
        <position position="924"/>
    </location>
    <ligand>
        <name>Zn(2+)</name>
        <dbReference type="ChEBI" id="CHEBI:29105"/>
    </ligand>
</feature>
<keyword evidence="2 10" id="KW-0963">Cytoplasm</keyword>
<dbReference type="RefSeq" id="WP_284680943.1">
    <property type="nucleotide sequence ID" value="NZ_CP060096.1"/>
</dbReference>
<feature type="short sequence motif" description="'HIGH' region" evidence="10">
    <location>
        <begin position="57"/>
        <end position="67"/>
    </location>
</feature>
<proteinExistence type="inferred from homology"/>
<dbReference type="EMBL" id="CP060096">
    <property type="protein sequence ID" value="QSZ28202.1"/>
    <property type="molecule type" value="Genomic_DNA"/>
</dbReference>
<dbReference type="InterPro" id="IPR001412">
    <property type="entry name" value="aa-tRNA-synth_I_CS"/>
</dbReference>
<feature type="binding site" evidence="10">
    <location>
        <position position="560"/>
    </location>
    <ligand>
        <name>L-isoleucyl-5'-AMP</name>
        <dbReference type="ChEBI" id="CHEBI:178002"/>
    </ligand>
</feature>
<dbReference type="SUPFAM" id="SSF50677">
    <property type="entry name" value="ValRS/IleRS/LeuRS editing domain"/>
    <property type="match status" value="1"/>
</dbReference>
<keyword evidence="3 10" id="KW-0436">Ligase</keyword>
<dbReference type="HAMAP" id="MF_02002">
    <property type="entry name" value="Ile_tRNA_synth_type1"/>
    <property type="match status" value="1"/>
</dbReference>
<evidence type="ECO:0000256" key="2">
    <source>
        <dbReference type="ARBA" id="ARBA00022490"/>
    </source>
</evidence>
<reference evidence="14" key="1">
    <citation type="submission" date="2020-08" db="EMBL/GenBank/DDBJ databases">
        <title>Genomic insights into the carbon and energy metabolism of the first obligate autotrophic acetogenic bacterium Aceticella autotrophica gen. nov., sp. nov.</title>
        <authorList>
            <person name="Toshchakov S.V."/>
            <person name="Elcheninov A.G."/>
            <person name="Kublanov I.V."/>
            <person name="Frolov E.N."/>
            <person name="Lebedinsky A.V."/>
        </authorList>
    </citation>
    <scope>NUCLEOTIDE SEQUENCE</scope>
    <source>
        <strain evidence="14">3443-3Ac</strain>
    </source>
</reference>
<accession>A0A975AXB0</accession>
<dbReference type="GO" id="GO:0008270">
    <property type="term" value="F:zinc ion binding"/>
    <property type="evidence" value="ECO:0007669"/>
    <property type="project" value="UniProtKB-UniRule"/>
</dbReference>
<dbReference type="Pfam" id="PF08264">
    <property type="entry name" value="Anticodon_1"/>
    <property type="match status" value="1"/>
</dbReference>
<feature type="binding site" evidence="10">
    <location>
        <position position="904"/>
    </location>
    <ligand>
        <name>Zn(2+)</name>
        <dbReference type="ChEBI" id="CHEBI:29105"/>
    </ligand>
</feature>
<dbReference type="InterPro" id="IPR023585">
    <property type="entry name" value="Ile-tRNA-ligase_type1"/>
</dbReference>
<dbReference type="FunFam" id="3.40.50.620:FF:000152">
    <property type="entry name" value="Isoleucine--tRNA ligase"/>
    <property type="match status" value="1"/>
</dbReference>
<dbReference type="InterPro" id="IPR033708">
    <property type="entry name" value="Anticodon_Ile_BEm"/>
</dbReference>
<evidence type="ECO:0000313" key="14">
    <source>
        <dbReference type="EMBL" id="QSZ28202.1"/>
    </source>
</evidence>
<dbReference type="Pfam" id="PF06827">
    <property type="entry name" value="zf-FPG_IleRS"/>
    <property type="match status" value="1"/>
</dbReference>
<dbReference type="GO" id="GO:0005829">
    <property type="term" value="C:cytosol"/>
    <property type="evidence" value="ECO:0007669"/>
    <property type="project" value="TreeGrafter"/>
</dbReference>
<dbReference type="GO" id="GO:0006428">
    <property type="term" value="P:isoleucyl-tRNA aminoacylation"/>
    <property type="evidence" value="ECO:0007669"/>
    <property type="project" value="UniProtKB-UniRule"/>
</dbReference>
<dbReference type="SUPFAM" id="SSF47323">
    <property type="entry name" value="Anticodon-binding domain of a subclass of class I aminoacyl-tRNA synthetases"/>
    <property type="match status" value="1"/>
</dbReference>
<keyword evidence="5 10" id="KW-0067">ATP-binding</keyword>
<sequence length="929" mass="107281">MDYNKTLNLPKTDFPMRANLPVREPEILKKWDDMDIYHKSLEKNKGKIKYILHDGPPYANGNIHLGTAMNKVIKDIVVKYKTMAGFDSPYVPGWDTHGLPIEQQAIKTLGIKRHEVSPVEFRKVCRDFALSQIEIQKAQFIRLGVRGDWKNPYLTLRPEYEAKQIEVFGEMAKKGYIYKGLKPVYWCTDCETALAEAEIEYSDVKSDSIYVKFRVVDDNGKFKGIIDDSKNIYFVIWTTTTWTLPANLAICLNPDFEYALAKYGSEVYIMAKDMLNNVEKETGLFSPEILAIFKGKELEGIKTKHPLFDRESIIILGDHVTLESGTGCVHTAPGHGEEDFIVGQKYGLDVLNPVDDKGYFTEKAGKYEGMFYEKANKVIKEDLEKVNGLLASKTIVHSYPHCWRCKHPVIFRATEQWFASVEGFRNEALNAIKEVNWIPAWGEDRITNMVKDRHDWCISRQRIWGVPIPIFYCEKCGKELINDDTINAVKELFREEGSDAWFKKSAEEILPKDIKCEKCGSHKFKKETDIMDVWFDSGSSHAAVLEIRPELRWPCDLYLEGSDQHRGWFQSSLLTSVATKGKAPYKNVLTHGFVVDGEGRKMSKSLGNGIDPADVVKEYGADILRLWTVSADFTSDMRISKDILKQMTEAYRKVRNTAKFLLSNIYDFDPDKDMVQYENLLEIDKWALYKLNMLIKDLTESFDKYRYFDFLHIVHTFCVVDMSNLYLDILKDRLYTFPAESKERRAAQTVLYIILDSLTRLIAPVLTYTSEEIWSYMPHDTKSNYESVQLAEWPKAREIYDNKDIIERWNRLFDIRKDISKALEISRGNKEIGHSLEAQIDIYASEEIYNFLKQFENEFETVFIVSKVLLHLLDDKMPQGAYKSENLELGIKVSNAPGTKCERCWMYSETVGTIKEHPTICSRCASHIQ</sequence>
<dbReference type="GO" id="GO:0004822">
    <property type="term" value="F:isoleucine-tRNA ligase activity"/>
    <property type="evidence" value="ECO:0007669"/>
    <property type="project" value="UniProtKB-UniRule"/>
</dbReference>
<dbReference type="PANTHER" id="PTHR42765">
    <property type="entry name" value="SOLEUCYL-TRNA SYNTHETASE"/>
    <property type="match status" value="1"/>
</dbReference>
<dbReference type="SUPFAM" id="SSF52374">
    <property type="entry name" value="Nucleotidylyl transferase"/>
    <property type="match status" value="1"/>
</dbReference>
<dbReference type="NCBIfam" id="TIGR00392">
    <property type="entry name" value="ileS"/>
    <property type="match status" value="1"/>
</dbReference>
<feature type="domain" description="Aminoacyl-tRNA synthetase class Ia" evidence="11">
    <location>
        <begin position="27"/>
        <end position="640"/>
    </location>
</feature>
<dbReference type="InterPro" id="IPR010663">
    <property type="entry name" value="Znf_FPG/IleRS"/>
</dbReference>
<evidence type="ECO:0000256" key="3">
    <source>
        <dbReference type="ARBA" id="ARBA00022598"/>
    </source>
</evidence>
<dbReference type="InterPro" id="IPR002300">
    <property type="entry name" value="aa-tRNA-synth_Ia"/>
</dbReference>
<dbReference type="InterPro" id="IPR050081">
    <property type="entry name" value="Ile-tRNA_ligase"/>
</dbReference>
<comment type="subcellular location">
    <subcellularLocation>
        <location evidence="10">Cytoplasm</location>
    </subcellularLocation>
</comment>
<dbReference type="CDD" id="cd00818">
    <property type="entry name" value="IleRS_core"/>
    <property type="match status" value="1"/>
</dbReference>
<dbReference type="InterPro" id="IPR013155">
    <property type="entry name" value="M/V/L/I-tRNA-synth_anticd-bd"/>
</dbReference>
<feature type="domain" description="Zinc finger FPG/IleRS-type" evidence="12">
    <location>
        <begin position="900"/>
        <end position="925"/>
    </location>
</feature>
<keyword evidence="7 10" id="KW-0030">Aminoacyl-tRNA synthetase</keyword>
<name>A0A975AXB0_9THEO</name>
<dbReference type="PROSITE" id="PS00178">
    <property type="entry name" value="AA_TRNA_LIGASE_I"/>
    <property type="match status" value="1"/>
</dbReference>
<evidence type="ECO:0000256" key="4">
    <source>
        <dbReference type="ARBA" id="ARBA00022741"/>
    </source>
</evidence>
<gene>
    <name evidence="10 14" type="primary">ileS</name>
    <name evidence="14" type="ORF">ACETAC_04970</name>
</gene>
<evidence type="ECO:0000259" key="13">
    <source>
        <dbReference type="Pfam" id="PF08264"/>
    </source>
</evidence>
<evidence type="ECO:0000256" key="1">
    <source>
        <dbReference type="ARBA" id="ARBA00006887"/>
    </source>
</evidence>